<sequence>MFRESIAILQELRRTPDKLNANDVSAPWNLSPARHWPTPGRAEAWLVGCVVELANRRGENCFHGYAGCTSNSLCNRTIKMSSRDVCSFVTNHCSEDKEKLLGHSKCKVVQYERLQDMLETKRLSSQLSQQKVQKVLDAAQVNKERSVLRLHRQVWFQEHHRLNIARHKTEKDLQHFLHGSGFKEEADTDILFQLQEYELDLKQEREEFRLTTVEPVYQLRDDLQYRLSSQYSKANHISELEKVLQQVLSVRQQQEEVMDRLKCECVFLQQDIRVTDLKESLLSAAMEDQVSYLEKVPDEIFTADCLYPDLRSDLIHSFHSLTEKYKLRIAIQETRLQGLDRNCGWNAADHECFQHIMSQYSPSLRNQRSLYIDMVQRMLPHITKQELSAHERRSDWYHFSLTQKNLVLQGWHRDRSELLLRALSMLEDCRISHIQQQELQKQRSHQQNICLKLKAKLQQWRIQQEEAADLEATLVAYGFKEEEERLRKEQLREKTRRSQLKQQINWFRAEKQMKQEEQRKKDMERLAELRREIEEQVQRDKERVKFRKDQFQQKLQMHEAKKKQKQKDDKEKEERLRALRNQVCKVAEANPERMIGNTVAWRVRQQPEEVFTLQRPLYQLNTYTDKQIVSDPRVRIEQALRIAGLHNTPYARQILSELQPLKPPRRDMESAAFRS</sequence>
<dbReference type="PANTHER" id="PTHR21549">
    <property type="entry name" value="MUTATED IN BLADDER CANCER 1"/>
    <property type="match status" value="1"/>
</dbReference>
<accession>A0A7J6CU53</accession>
<feature type="coiled-coil region" evidence="2">
    <location>
        <begin position="244"/>
        <end position="271"/>
    </location>
</feature>
<evidence type="ECO:0000256" key="1">
    <source>
        <dbReference type="ARBA" id="ARBA00023054"/>
    </source>
</evidence>
<dbReference type="AlphaFoldDB" id="A0A7J6CU53"/>
<keyword evidence="1 2" id="KW-0175">Coiled coil</keyword>
<organism evidence="4 5">
    <name type="scientific">Onychostoma macrolepis</name>
    <dbReference type="NCBI Taxonomy" id="369639"/>
    <lineage>
        <taxon>Eukaryota</taxon>
        <taxon>Metazoa</taxon>
        <taxon>Chordata</taxon>
        <taxon>Craniata</taxon>
        <taxon>Vertebrata</taxon>
        <taxon>Euteleostomi</taxon>
        <taxon>Actinopterygii</taxon>
        <taxon>Neopterygii</taxon>
        <taxon>Teleostei</taxon>
        <taxon>Ostariophysi</taxon>
        <taxon>Cypriniformes</taxon>
        <taxon>Cyprinidae</taxon>
        <taxon>Acrossocheilinae</taxon>
        <taxon>Onychostoma</taxon>
    </lineage>
</organism>
<evidence type="ECO:0000256" key="2">
    <source>
        <dbReference type="SAM" id="Coils"/>
    </source>
</evidence>
<reference evidence="4 5" key="1">
    <citation type="submission" date="2020-04" db="EMBL/GenBank/DDBJ databases">
        <title>Chromosome-level genome assembly of a cyprinid fish Onychostoma macrolepis by integration of Nanopore Sequencing, Bionano and Hi-C technology.</title>
        <authorList>
            <person name="Wang D."/>
        </authorList>
    </citation>
    <scope>NUCLEOTIDE SEQUENCE [LARGE SCALE GENOMIC DNA]</scope>
    <source>
        <strain evidence="4">SWU-2019</strain>
        <tissue evidence="4">Muscle</tissue>
    </source>
</reference>
<proteinExistence type="predicted"/>
<dbReference type="EMBL" id="JAAMOB010000009">
    <property type="protein sequence ID" value="KAF4109192.1"/>
    <property type="molecule type" value="Genomic_DNA"/>
</dbReference>
<dbReference type="Proteomes" id="UP000579812">
    <property type="component" value="Unassembled WGS sequence"/>
</dbReference>
<feature type="region of interest" description="Disordered" evidence="3">
    <location>
        <begin position="555"/>
        <end position="574"/>
    </location>
</feature>
<name>A0A7J6CU53_9TELE</name>
<protein>
    <recommendedName>
        <fullName evidence="6">Coiled-coil domain-containing protein 148</fullName>
    </recommendedName>
</protein>
<evidence type="ECO:0008006" key="6">
    <source>
        <dbReference type="Google" id="ProtNLM"/>
    </source>
</evidence>
<keyword evidence="5" id="KW-1185">Reference proteome</keyword>
<dbReference type="PANTHER" id="PTHR21549:SF1">
    <property type="entry name" value="COILED-COIL DOMAIN-CONTAINING PROTEIN 148"/>
    <property type="match status" value="1"/>
</dbReference>
<evidence type="ECO:0000313" key="4">
    <source>
        <dbReference type="EMBL" id="KAF4109192.1"/>
    </source>
</evidence>
<comment type="caution">
    <text evidence="4">The sequence shown here is derived from an EMBL/GenBank/DDBJ whole genome shotgun (WGS) entry which is preliminary data.</text>
</comment>
<gene>
    <name evidence="4" type="ORF">G5714_010265</name>
</gene>
<evidence type="ECO:0000256" key="3">
    <source>
        <dbReference type="SAM" id="MobiDB-lite"/>
    </source>
</evidence>
<dbReference type="InterPro" id="IPR039902">
    <property type="entry name" value="CCDC148/CCDC112"/>
</dbReference>
<evidence type="ECO:0000313" key="5">
    <source>
        <dbReference type="Proteomes" id="UP000579812"/>
    </source>
</evidence>